<dbReference type="InterPro" id="IPR019734">
    <property type="entry name" value="TPR_rpt"/>
</dbReference>
<dbReference type="InterPro" id="IPR039420">
    <property type="entry name" value="WalR-like"/>
</dbReference>
<accession>A0A5D0NN54</accession>
<sequence length="549" mass="59893">MTATEGVLLEGWDLLRRGAWREAHARFAAALAAPLEPAAEASAAEGAAAAAWWLDDDAEMTERYEQAYRNYRAVGDDCGAARVSAWLGNGAVQFRGEAAVAQGWFQRARRLLANLPESEEHGLLALFEGMAARLRGELTDAIAYAERAMAIGGRLQSPDLEIQGMALSGTAHVSQGRIGEGMRLLDEAAAAALAGEVREVGSVWIPTCYLVQGCEQTRDWERAEQWCGRVMDFCRRYDLGSPFARCRTHYSTVLLWRGDWDEAETQLLRAADELQEQRPRFASEAWARLGELRRRQGHWDEAAELFERGRSLPAARLGKAELLLDRGDAQEAVDVLERVLDGISGEDRLERGPVLEVFVRAAAAAKRPDLLPGATKELIEIAEDVGGEALQASALWAQGVGWGMRGDTDQAITLLTRGVELFESARGPYDAARARLDLAAALADGGRTGAAAQEALAAQETFERLGAIADARRASRLVGLARRTSTLELTARQVEILRLLAVGLTNREIAERLVLSEHTVKRHVANILTRLDLPSRAAAVAYASRVDLL</sequence>
<dbReference type="Pfam" id="PF00196">
    <property type="entry name" value="GerE"/>
    <property type="match status" value="1"/>
</dbReference>
<organism evidence="4 5">
    <name type="scientific">Actinomadura chibensis</name>
    <dbReference type="NCBI Taxonomy" id="392828"/>
    <lineage>
        <taxon>Bacteria</taxon>
        <taxon>Bacillati</taxon>
        <taxon>Actinomycetota</taxon>
        <taxon>Actinomycetes</taxon>
        <taxon>Streptosporangiales</taxon>
        <taxon>Thermomonosporaceae</taxon>
        <taxon>Actinomadura</taxon>
    </lineage>
</organism>
<feature type="repeat" description="TPR" evidence="2">
    <location>
        <begin position="283"/>
        <end position="316"/>
    </location>
</feature>
<dbReference type="Gene3D" id="1.10.10.10">
    <property type="entry name" value="Winged helix-like DNA-binding domain superfamily/Winged helix DNA-binding domain"/>
    <property type="match status" value="1"/>
</dbReference>
<reference evidence="4 5" key="1">
    <citation type="submission" date="2019-08" db="EMBL/GenBank/DDBJ databases">
        <title>Actinomadura sp. nov. CYP1-5 isolated from mountain soil.</title>
        <authorList>
            <person name="Songsumanus A."/>
            <person name="Kuncharoen N."/>
            <person name="Kudo T."/>
            <person name="Yuki M."/>
            <person name="Igarashi Y."/>
            <person name="Tanasupawat S."/>
        </authorList>
    </citation>
    <scope>NUCLEOTIDE SEQUENCE [LARGE SCALE GENOMIC DNA]</scope>
    <source>
        <strain evidence="4 5">JCM 14158</strain>
    </source>
</reference>
<feature type="domain" description="HTH luxR-type" evidence="3">
    <location>
        <begin position="482"/>
        <end position="547"/>
    </location>
</feature>
<dbReference type="InterPro" id="IPR036388">
    <property type="entry name" value="WH-like_DNA-bd_sf"/>
</dbReference>
<dbReference type="InterPro" id="IPR000792">
    <property type="entry name" value="Tscrpt_reg_LuxR_C"/>
</dbReference>
<keyword evidence="1" id="KW-0238">DNA-binding</keyword>
<dbReference type="STRING" id="1220554.GCA_001552135_07186"/>
<dbReference type="GO" id="GO:0006355">
    <property type="term" value="P:regulation of DNA-templated transcription"/>
    <property type="evidence" value="ECO:0007669"/>
    <property type="project" value="InterPro"/>
</dbReference>
<dbReference type="EMBL" id="VSFG01000003">
    <property type="protein sequence ID" value="TYB45669.1"/>
    <property type="molecule type" value="Genomic_DNA"/>
</dbReference>
<protein>
    <submittedName>
        <fullName evidence="4">LuxR family transcriptional regulator</fullName>
    </submittedName>
</protein>
<dbReference type="Pfam" id="PF13176">
    <property type="entry name" value="TPR_7"/>
    <property type="match status" value="1"/>
</dbReference>
<dbReference type="PROSITE" id="PS00622">
    <property type="entry name" value="HTH_LUXR_1"/>
    <property type="match status" value="1"/>
</dbReference>
<dbReference type="InterPro" id="IPR016032">
    <property type="entry name" value="Sig_transdc_resp-reg_C-effctor"/>
</dbReference>
<dbReference type="PROSITE" id="PS50043">
    <property type="entry name" value="HTH_LUXR_2"/>
    <property type="match status" value="1"/>
</dbReference>
<dbReference type="RefSeq" id="WP_067902565.1">
    <property type="nucleotide sequence ID" value="NZ_VSFG01000003.1"/>
</dbReference>
<evidence type="ECO:0000313" key="4">
    <source>
        <dbReference type="EMBL" id="TYB45669.1"/>
    </source>
</evidence>
<dbReference type="SMART" id="SM00421">
    <property type="entry name" value="HTH_LUXR"/>
    <property type="match status" value="1"/>
</dbReference>
<dbReference type="AlphaFoldDB" id="A0A5D0NN54"/>
<dbReference type="Pfam" id="PF13432">
    <property type="entry name" value="TPR_16"/>
    <property type="match status" value="1"/>
</dbReference>
<evidence type="ECO:0000259" key="3">
    <source>
        <dbReference type="PROSITE" id="PS50043"/>
    </source>
</evidence>
<dbReference type="Proteomes" id="UP000323380">
    <property type="component" value="Unassembled WGS sequence"/>
</dbReference>
<evidence type="ECO:0000256" key="1">
    <source>
        <dbReference type="ARBA" id="ARBA00023125"/>
    </source>
</evidence>
<keyword evidence="5" id="KW-1185">Reference proteome</keyword>
<keyword evidence="2" id="KW-0802">TPR repeat</keyword>
<proteinExistence type="predicted"/>
<name>A0A5D0NN54_9ACTN</name>
<dbReference type="PROSITE" id="PS50005">
    <property type="entry name" value="TPR"/>
    <property type="match status" value="1"/>
</dbReference>
<comment type="caution">
    <text evidence="4">The sequence shown here is derived from an EMBL/GenBank/DDBJ whole genome shotgun (WGS) entry which is preliminary data.</text>
</comment>
<dbReference type="CDD" id="cd06170">
    <property type="entry name" value="LuxR_C_like"/>
    <property type="match status" value="1"/>
</dbReference>
<dbReference type="GO" id="GO:0003677">
    <property type="term" value="F:DNA binding"/>
    <property type="evidence" value="ECO:0007669"/>
    <property type="project" value="UniProtKB-KW"/>
</dbReference>
<dbReference type="SUPFAM" id="SSF46894">
    <property type="entry name" value="C-terminal effector domain of the bipartite response regulators"/>
    <property type="match status" value="1"/>
</dbReference>
<evidence type="ECO:0000256" key="2">
    <source>
        <dbReference type="PROSITE-ProRule" id="PRU00339"/>
    </source>
</evidence>
<gene>
    <name evidence="4" type="ORF">FXF69_19850</name>
</gene>
<dbReference type="Gene3D" id="1.25.40.10">
    <property type="entry name" value="Tetratricopeptide repeat domain"/>
    <property type="match status" value="3"/>
</dbReference>
<dbReference type="PANTHER" id="PTHR43214:SF43">
    <property type="entry name" value="TWO-COMPONENT RESPONSE REGULATOR"/>
    <property type="match status" value="1"/>
</dbReference>
<dbReference type="SUPFAM" id="SSF48452">
    <property type="entry name" value="TPR-like"/>
    <property type="match status" value="3"/>
</dbReference>
<dbReference type="PANTHER" id="PTHR43214">
    <property type="entry name" value="TWO-COMPONENT RESPONSE REGULATOR"/>
    <property type="match status" value="1"/>
</dbReference>
<dbReference type="InterPro" id="IPR011990">
    <property type="entry name" value="TPR-like_helical_dom_sf"/>
</dbReference>
<evidence type="ECO:0000313" key="5">
    <source>
        <dbReference type="Proteomes" id="UP000323380"/>
    </source>
</evidence>
<dbReference type="PRINTS" id="PR00038">
    <property type="entry name" value="HTHLUXR"/>
</dbReference>